<dbReference type="STRING" id="906689.A0A2I0W3R2"/>
<reference evidence="1 2" key="1">
    <citation type="journal article" date="2016" name="Sci. Rep.">
        <title>The Dendrobium catenatum Lindl. genome sequence provides insights into polysaccharide synthase, floral development and adaptive evolution.</title>
        <authorList>
            <person name="Zhang G.Q."/>
            <person name="Xu Q."/>
            <person name="Bian C."/>
            <person name="Tsai W.C."/>
            <person name="Yeh C.M."/>
            <person name="Liu K.W."/>
            <person name="Yoshida K."/>
            <person name="Zhang L.S."/>
            <person name="Chang S.B."/>
            <person name="Chen F."/>
            <person name="Shi Y."/>
            <person name="Su Y.Y."/>
            <person name="Zhang Y.Q."/>
            <person name="Chen L.J."/>
            <person name="Yin Y."/>
            <person name="Lin M."/>
            <person name="Huang H."/>
            <person name="Deng H."/>
            <person name="Wang Z.W."/>
            <person name="Zhu S.L."/>
            <person name="Zhao X."/>
            <person name="Deng C."/>
            <person name="Niu S.C."/>
            <person name="Huang J."/>
            <person name="Wang M."/>
            <person name="Liu G.H."/>
            <person name="Yang H.J."/>
            <person name="Xiao X.J."/>
            <person name="Hsiao Y.Y."/>
            <person name="Wu W.L."/>
            <person name="Chen Y.Y."/>
            <person name="Mitsuda N."/>
            <person name="Ohme-Takagi M."/>
            <person name="Luo Y.B."/>
            <person name="Van de Peer Y."/>
            <person name="Liu Z.J."/>
        </authorList>
    </citation>
    <scope>NUCLEOTIDE SEQUENCE [LARGE SCALE GENOMIC DNA]</scope>
    <source>
        <tissue evidence="1">The whole plant</tissue>
    </source>
</reference>
<dbReference type="AlphaFoldDB" id="A0A2I0W3R2"/>
<dbReference type="GO" id="GO:0005886">
    <property type="term" value="C:plasma membrane"/>
    <property type="evidence" value="ECO:0007669"/>
    <property type="project" value="TreeGrafter"/>
</dbReference>
<dbReference type="PANTHER" id="PTHR24092:SF150">
    <property type="entry name" value="PHOSPHOLIPID-TRANSPORTING ATPASE"/>
    <property type="match status" value="1"/>
</dbReference>
<dbReference type="Proteomes" id="UP000233837">
    <property type="component" value="Unassembled WGS sequence"/>
</dbReference>
<proteinExistence type="predicted"/>
<dbReference type="Gene3D" id="2.70.150.10">
    <property type="entry name" value="Calcium-transporting ATPase, cytoplasmic transduction domain A"/>
    <property type="match status" value="1"/>
</dbReference>
<organism evidence="1 2">
    <name type="scientific">Dendrobium catenatum</name>
    <dbReference type="NCBI Taxonomy" id="906689"/>
    <lineage>
        <taxon>Eukaryota</taxon>
        <taxon>Viridiplantae</taxon>
        <taxon>Streptophyta</taxon>
        <taxon>Embryophyta</taxon>
        <taxon>Tracheophyta</taxon>
        <taxon>Spermatophyta</taxon>
        <taxon>Magnoliopsida</taxon>
        <taxon>Liliopsida</taxon>
        <taxon>Asparagales</taxon>
        <taxon>Orchidaceae</taxon>
        <taxon>Epidendroideae</taxon>
        <taxon>Malaxideae</taxon>
        <taxon>Dendrobiinae</taxon>
        <taxon>Dendrobium</taxon>
    </lineage>
</organism>
<dbReference type="GO" id="GO:0140326">
    <property type="term" value="F:ATPase-coupled intramembrane lipid transporter activity"/>
    <property type="evidence" value="ECO:0007669"/>
    <property type="project" value="TreeGrafter"/>
</dbReference>
<dbReference type="GO" id="GO:0045332">
    <property type="term" value="P:phospholipid translocation"/>
    <property type="evidence" value="ECO:0007669"/>
    <property type="project" value="TreeGrafter"/>
</dbReference>
<sequence>MKVDQYFFCPSRHLLPVASSFGFRHLVPFVLRSDSVAWPVSSPPLESLNILSGLSMAKEAVEDWRRFMQDMKVNKRKVSIHKGDGNFCYKKWHKIFVGDVVKVEKDHFFPADLLLLSSSYEDGICYVETMNLDGESNLKVKRALDVTLHFDEDKTFKDFYATIRCEDPNPSLYTFVGNLEYEKQVCSSFLHYIFFNL</sequence>
<accession>A0A2I0W3R2</accession>
<dbReference type="InterPro" id="IPR008250">
    <property type="entry name" value="ATPase_P-typ_transduc_dom_A_sf"/>
</dbReference>
<gene>
    <name evidence="1" type="primary">ALA7</name>
    <name evidence="1" type="ORF">MA16_Dca007045</name>
</gene>
<dbReference type="SUPFAM" id="SSF81653">
    <property type="entry name" value="Calcium ATPase, transduction domain A"/>
    <property type="match status" value="1"/>
</dbReference>
<dbReference type="EMBL" id="KZ502938">
    <property type="protein sequence ID" value="PKU70294.1"/>
    <property type="molecule type" value="Genomic_DNA"/>
</dbReference>
<reference evidence="1 2" key="2">
    <citation type="journal article" date="2017" name="Nature">
        <title>The Apostasia genome and the evolution of orchids.</title>
        <authorList>
            <person name="Zhang G.Q."/>
            <person name="Liu K.W."/>
            <person name="Li Z."/>
            <person name="Lohaus R."/>
            <person name="Hsiao Y.Y."/>
            <person name="Niu S.C."/>
            <person name="Wang J.Y."/>
            <person name="Lin Y.C."/>
            <person name="Xu Q."/>
            <person name="Chen L.J."/>
            <person name="Yoshida K."/>
            <person name="Fujiwara S."/>
            <person name="Wang Z.W."/>
            <person name="Zhang Y.Q."/>
            <person name="Mitsuda N."/>
            <person name="Wang M."/>
            <person name="Liu G.H."/>
            <person name="Pecoraro L."/>
            <person name="Huang H.X."/>
            <person name="Xiao X.J."/>
            <person name="Lin M."/>
            <person name="Wu X.Y."/>
            <person name="Wu W.L."/>
            <person name="Chen Y.Y."/>
            <person name="Chang S.B."/>
            <person name="Sakamoto S."/>
            <person name="Ohme-Takagi M."/>
            <person name="Yagi M."/>
            <person name="Zeng S.J."/>
            <person name="Shen C.Y."/>
            <person name="Yeh C.M."/>
            <person name="Luo Y.B."/>
            <person name="Tsai W.C."/>
            <person name="Van de Peer Y."/>
            <person name="Liu Z.J."/>
        </authorList>
    </citation>
    <scope>NUCLEOTIDE SEQUENCE [LARGE SCALE GENOMIC DNA]</scope>
    <source>
        <tissue evidence="1">The whole plant</tissue>
    </source>
</reference>
<protein>
    <submittedName>
        <fullName evidence="1">Phospholipid-transporting ATPase 7</fullName>
    </submittedName>
</protein>
<keyword evidence="2" id="KW-1185">Reference proteome</keyword>
<evidence type="ECO:0000313" key="2">
    <source>
        <dbReference type="Proteomes" id="UP000233837"/>
    </source>
</evidence>
<evidence type="ECO:0000313" key="1">
    <source>
        <dbReference type="EMBL" id="PKU70294.1"/>
    </source>
</evidence>
<name>A0A2I0W3R2_9ASPA</name>
<dbReference type="PANTHER" id="PTHR24092">
    <property type="entry name" value="PROBABLE PHOSPHOLIPID-TRANSPORTING ATPASE"/>
    <property type="match status" value="1"/>
</dbReference>